<evidence type="ECO:0000313" key="2">
    <source>
        <dbReference type="Proteomes" id="UP000188246"/>
    </source>
</evidence>
<dbReference type="SUPFAM" id="SSF55315">
    <property type="entry name" value="L30e-like"/>
    <property type="match status" value="1"/>
</dbReference>
<dbReference type="RefSeq" id="WP_077276440.1">
    <property type="nucleotide sequence ID" value="NZ_CP019609.1"/>
</dbReference>
<dbReference type="Gene3D" id="3.30.1330.30">
    <property type="match status" value="1"/>
</dbReference>
<proteinExistence type="predicted"/>
<evidence type="ECO:0000313" key="1">
    <source>
        <dbReference type="EMBL" id="AQP54363.1"/>
    </source>
</evidence>
<accession>A0A1Q2D7X5</accession>
<dbReference type="InterPro" id="IPR004038">
    <property type="entry name" value="Ribosomal_eL8/eL30/eS12/Gad45"/>
</dbReference>
<dbReference type="Proteomes" id="UP000188246">
    <property type="component" value="Chromosome"/>
</dbReference>
<sequence length="101" mass="11149">MENNQKVLNMLGLAMRAGKLVSGEETTLKAVKSGDVSLVIIAADVSDNTKKKMHDKCLTYDTPIVMFMTKAHISHAIGRSRSIIGIKDRGFARKMRELMAN</sequence>
<keyword evidence="2" id="KW-1185">Reference proteome</keyword>
<dbReference type="EMBL" id="CP019609">
    <property type="protein sequence ID" value="AQP54363.1"/>
    <property type="molecule type" value="Genomic_DNA"/>
</dbReference>
<dbReference type="InterPro" id="IPR029064">
    <property type="entry name" value="Ribosomal_eL30-like_sf"/>
</dbReference>
<dbReference type="STRING" id="633807.BW732_09085"/>
<dbReference type="AlphaFoldDB" id="A0A1Q2D7X5"/>
<dbReference type="Pfam" id="PF01248">
    <property type="entry name" value="Ribosomal_L7Ae"/>
    <property type="match status" value="1"/>
</dbReference>
<gene>
    <name evidence="1" type="ORF">BW732_09085</name>
</gene>
<dbReference type="OrthoDB" id="9794863at2"/>
<name>A0A1Q2D7X5_9ENTE</name>
<organism evidence="1 2">
    <name type="scientific">Vagococcus penaei</name>
    <dbReference type="NCBI Taxonomy" id="633807"/>
    <lineage>
        <taxon>Bacteria</taxon>
        <taxon>Bacillati</taxon>
        <taxon>Bacillota</taxon>
        <taxon>Bacilli</taxon>
        <taxon>Lactobacillales</taxon>
        <taxon>Enterococcaceae</taxon>
        <taxon>Vagococcus</taxon>
    </lineage>
</organism>
<protein>
    <submittedName>
        <fullName evidence="1">Uncharacterized protein</fullName>
    </submittedName>
</protein>
<reference evidence="1 2" key="1">
    <citation type="journal article" date="2010" name="Int. J. Syst. Evol. Microbiol.">
        <title>Vagococcus penaei sp. nov., isolated from spoilage microbiota of cooked shrimp (Penaeus vannamei).</title>
        <authorList>
            <person name="Jaffres E."/>
            <person name="Prevost H."/>
            <person name="Rossero A."/>
            <person name="Joffraud J.J."/>
            <person name="Dousset X."/>
        </authorList>
    </citation>
    <scope>NUCLEOTIDE SEQUENCE [LARGE SCALE GENOMIC DNA]</scope>
    <source>
        <strain evidence="1 2">CD276</strain>
    </source>
</reference>
<dbReference type="KEGG" id="vpi:BW732_09085"/>